<dbReference type="InterPro" id="IPR036259">
    <property type="entry name" value="MFS_trans_sf"/>
</dbReference>
<dbReference type="SUPFAM" id="SSF103473">
    <property type="entry name" value="MFS general substrate transporter"/>
    <property type="match status" value="1"/>
</dbReference>
<dbReference type="InterPro" id="IPR011701">
    <property type="entry name" value="MFS"/>
</dbReference>
<dbReference type="EMBL" id="AXCZ01000112">
    <property type="protein sequence ID" value="KGM11545.1"/>
    <property type="molecule type" value="Genomic_DNA"/>
</dbReference>
<evidence type="ECO:0000256" key="1">
    <source>
        <dbReference type="ARBA" id="ARBA00004651"/>
    </source>
</evidence>
<feature type="transmembrane region" description="Helical" evidence="5">
    <location>
        <begin position="381"/>
        <end position="399"/>
    </location>
</feature>
<evidence type="ECO:0000259" key="6">
    <source>
        <dbReference type="PROSITE" id="PS50850"/>
    </source>
</evidence>
<evidence type="ECO:0000256" key="5">
    <source>
        <dbReference type="SAM" id="Phobius"/>
    </source>
</evidence>
<evidence type="ECO:0000313" key="8">
    <source>
        <dbReference type="Proteomes" id="UP000054314"/>
    </source>
</evidence>
<feature type="transmembrane region" description="Helical" evidence="5">
    <location>
        <begin position="58"/>
        <end position="78"/>
    </location>
</feature>
<dbReference type="PROSITE" id="PS50850">
    <property type="entry name" value="MFS"/>
    <property type="match status" value="1"/>
</dbReference>
<proteinExistence type="predicted"/>
<dbReference type="PANTHER" id="PTHR23514:SF13">
    <property type="entry name" value="INNER MEMBRANE PROTEIN YBJJ"/>
    <property type="match status" value="1"/>
</dbReference>
<gene>
    <name evidence="7" type="ORF">N869_02685</name>
</gene>
<name>A0A0A0BU88_9CELL</name>
<dbReference type="AlphaFoldDB" id="A0A0A0BU88"/>
<feature type="transmembrane region" description="Helical" evidence="5">
    <location>
        <begin position="298"/>
        <end position="316"/>
    </location>
</feature>
<protein>
    <submittedName>
        <fullName evidence="7">Membrane protein</fullName>
    </submittedName>
</protein>
<reference evidence="7 8" key="1">
    <citation type="submission" date="2013-08" db="EMBL/GenBank/DDBJ databases">
        <title>Genome sequencing of Cellulomonas bogoriensis 69B4.</title>
        <authorList>
            <person name="Chen F."/>
            <person name="Li Y."/>
            <person name="Wang G."/>
        </authorList>
    </citation>
    <scope>NUCLEOTIDE SEQUENCE [LARGE SCALE GENOMIC DNA]</scope>
    <source>
        <strain evidence="7 8">69B4</strain>
    </source>
</reference>
<dbReference type="Pfam" id="PF07690">
    <property type="entry name" value="MFS_1"/>
    <property type="match status" value="1"/>
</dbReference>
<feature type="transmembrane region" description="Helical" evidence="5">
    <location>
        <begin position="266"/>
        <end position="286"/>
    </location>
</feature>
<comment type="subcellular location">
    <subcellularLocation>
        <location evidence="1">Cell membrane</location>
        <topology evidence="1">Multi-pass membrane protein</topology>
    </subcellularLocation>
</comment>
<evidence type="ECO:0000313" key="7">
    <source>
        <dbReference type="EMBL" id="KGM11545.1"/>
    </source>
</evidence>
<organism evidence="7 8">
    <name type="scientific">Cellulomonas bogoriensis 69B4 = DSM 16987</name>
    <dbReference type="NCBI Taxonomy" id="1386082"/>
    <lineage>
        <taxon>Bacteria</taxon>
        <taxon>Bacillati</taxon>
        <taxon>Actinomycetota</taxon>
        <taxon>Actinomycetes</taxon>
        <taxon>Micrococcales</taxon>
        <taxon>Cellulomonadaceae</taxon>
        <taxon>Cellulomonas</taxon>
    </lineage>
</organism>
<evidence type="ECO:0000256" key="2">
    <source>
        <dbReference type="ARBA" id="ARBA00022692"/>
    </source>
</evidence>
<dbReference type="GO" id="GO:0005886">
    <property type="term" value="C:plasma membrane"/>
    <property type="evidence" value="ECO:0007669"/>
    <property type="project" value="UniProtKB-SubCell"/>
</dbReference>
<sequence length="414" mass="41841">MPAQPTSPLAPDDPRVLRARRLLIGLYGLLGITVASWLSRLPSVREALDLSTGQLGVILLTGAVGSLATVLVAGAIVVRWGSVKVLLAAAVLFACGNTLLAVGPAVGLVPVLVAGIIVLSMSFALGNVPMNVESAVIERHMRRTVVPQFHAAFSIGSVVGSGLGAAAAWAEVPLLVQFGAVSVGSLVWRFLTVPGAVLPTTAPVAVTQDEGTPRRRGAGFRASLGAWRERRTLLVGVIVMAAALSEGSANNWLAISVVDGFAQREAVAALVFGAFVASMTVSRVIGPRLIDRLGPVRVLATSAVVSVAGLVLFGTAPTLSLAVVGVVGWGLGAGLAVPIGMVAVSEDPMQAAGRVAVVSAFASMASLAAPPALGLAAEALGARQALLLVAIPLVVAALLSGQVRPQRPGAAEQG</sequence>
<feature type="domain" description="Major facilitator superfamily (MFS) profile" evidence="6">
    <location>
        <begin position="17"/>
        <end position="408"/>
    </location>
</feature>
<feature type="transmembrane region" description="Helical" evidence="5">
    <location>
        <begin position="322"/>
        <end position="344"/>
    </location>
</feature>
<feature type="transmembrane region" description="Helical" evidence="5">
    <location>
        <begin position="21"/>
        <end position="38"/>
    </location>
</feature>
<feature type="transmembrane region" description="Helical" evidence="5">
    <location>
        <begin position="233"/>
        <end position="254"/>
    </location>
</feature>
<feature type="non-terminal residue" evidence="7">
    <location>
        <position position="414"/>
    </location>
</feature>
<feature type="transmembrane region" description="Helical" evidence="5">
    <location>
        <begin position="108"/>
        <end position="128"/>
    </location>
</feature>
<accession>A0A0A0BU88</accession>
<comment type="caution">
    <text evidence="7">The sequence shown here is derived from an EMBL/GenBank/DDBJ whole genome shotgun (WGS) entry which is preliminary data.</text>
</comment>
<evidence type="ECO:0000256" key="3">
    <source>
        <dbReference type="ARBA" id="ARBA00022989"/>
    </source>
</evidence>
<keyword evidence="2 5" id="KW-0812">Transmembrane</keyword>
<dbReference type="GO" id="GO:0022857">
    <property type="term" value="F:transmembrane transporter activity"/>
    <property type="evidence" value="ECO:0007669"/>
    <property type="project" value="InterPro"/>
</dbReference>
<feature type="transmembrane region" description="Helical" evidence="5">
    <location>
        <begin position="351"/>
        <end position="369"/>
    </location>
</feature>
<keyword evidence="4 5" id="KW-0472">Membrane</keyword>
<feature type="transmembrane region" description="Helical" evidence="5">
    <location>
        <begin position="149"/>
        <end position="168"/>
    </location>
</feature>
<evidence type="ECO:0000256" key="4">
    <source>
        <dbReference type="ARBA" id="ARBA00023136"/>
    </source>
</evidence>
<dbReference type="InterPro" id="IPR020846">
    <property type="entry name" value="MFS_dom"/>
</dbReference>
<dbReference type="Proteomes" id="UP000054314">
    <property type="component" value="Unassembled WGS sequence"/>
</dbReference>
<keyword evidence="8" id="KW-1185">Reference proteome</keyword>
<keyword evidence="3 5" id="KW-1133">Transmembrane helix</keyword>
<dbReference type="Gene3D" id="1.20.1250.20">
    <property type="entry name" value="MFS general substrate transporter like domains"/>
    <property type="match status" value="2"/>
</dbReference>
<feature type="transmembrane region" description="Helical" evidence="5">
    <location>
        <begin position="85"/>
        <end position="102"/>
    </location>
</feature>
<dbReference type="PANTHER" id="PTHR23514">
    <property type="entry name" value="BYPASS OF STOP CODON PROTEIN 6"/>
    <property type="match status" value="1"/>
</dbReference>
<dbReference type="InterPro" id="IPR051788">
    <property type="entry name" value="MFS_Transporter"/>
</dbReference>